<evidence type="ECO:0000256" key="5">
    <source>
        <dbReference type="ARBA" id="ARBA00022519"/>
    </source>
</evidence>
<keyword evidence="7 18" id="KW-0812">Transmembrane</keyword>
<dbReference type="CDD" id="cd07018">
    <property type="entry name" value="S49_SppA_67K_type"/>
    <property type="match status" value="1"/>
</dbReference>
<comment type="function">
    <text evidence="12">Digests cleaved signal peptides in vitro, its in vivo function is unknown. This activity is necessary to maintain proper secretion of mature proteins across the membrane.</text>
</comment>
<dbReference type="SUPFAM" id="SSF52096">
    <property type="entry name" value="ClpP/crotonase"/>
    <property type="match status" value="2"/>
</dbReference>
<dbReference type="InterPro" id="IPR004634">
    <property type="entry name" value="Pept_S49_pIV"/>
</dbReference>
<name>A0A5X3NYS3_SALET</name>
<dbReference type="PANTHER" id="PTHR33209:SF1">
    <property type="entry name" value="PEPTIDASE S49 DOMAIN-CONTAINING PROTEIN"/>
    <property type="match status" value="1"/>
</dbReference>
<dbReference type="GO" id="GO:0006465">
    <property type="term" value="P:signal peptide processing"/>
    <property type="evidence" value="ECO:0007669"/>
    <property type="project" value="InterPro"/>
</dbReference>
<evidence type="ECO:0000256" key="8">
    <source>
        <dbReference type="ARBA" id="ARBA00022801"/>
    </source>
</evidence>
<evidence type="ECO:0000256" key="3">
    <source>
        <dbReference type="ARBA" id="ARBA00011881"/>
    </source>
</evidence>
<evidence type="ECO:0000256" key="10">
    <source>
        <dbReference type="ARBA" id="ARBA00022989"/>
    </source>
</evidence>
<dbReference type="InterPro" id="IPR004635">
    <property type="entry name" value="Pept_S49_SppA"/>
</dbReference>
<organism evidence="20">
    <name type="scientific">Salmonella enterica subsp. enterica serovar Weslaco</name>
    <dbReference type="NCBI Taxonomy" id="1243597"/>
    <lineage>
        <taxon>Bacteria</taxon>
        <taxon>Pseudomonadati</taxon>
        <taxon>Pseudomonadota</taxon>
        <taxon>Gammaproteobacteria</taxon>
        <taxon>Enterobacterales</taxon>
        <taxon>Enterobacteriaceae</taxon>
        <taxon>Salmonella</taxon>
    </lineage>
</organism>
<dbReference type="AlphaFoldDB" id="A0A5X3NYS3"/>
<dbReference type="PIRSF" id="PIRSF001217">
    <property type="entry name" value="Protease_4_SppA"/>
    <property type="match status" value="1"/>
</dbReference>
<evidence type="ECO:0000256" key="1">
    <source>
        <dbReference type="ARBA" id="ARBA00004377"/>
    </source>
</evidence>
<dbReference type="InterPro" id="IPR002142">
    <property type="entry name" value="Peptidase_S49"/>
</dbReference>
<gene>
    <name evidence="20" type="primary">sppA</name>
    <name evidence="20" type="ORF">D2118_01530</name>
</gene>
<evidence type="ECO:0000256" key="6">
    <source>
        <dbReference type="ARBA" id="ARBA00022670"/>
    </source>
</evidence>
<evidence type="ECO:0000259" key="19">
    <source>
        <dbReference type="Pfam" id="PF01343"/>
    </source>
</evidence>
<accession>A0A5X3NYS3</accession>
<keyword evidence="8" id="KW-0378">Hydrolase</keyword>
<dbReference type="NCBIfam" id="TIGR00705">
    <property type="entry name" value="SppA_67K"/>
    <property type="match status" value="1"/>
</dbReference>
<evidence type="ECO:0000256" key="2">
    <source>
        <dbReference type="ARBA" id="ARBA00008683"/>
    </source>
</evidence>
<dbReference type="CDD" id="cd07019">
    <property type="entry name" value="S49_SppA_1"/>
    <property type="match status" value="1"/>
</dbReference>
<protein>
    <recommendedName>
        <fullName evidence="13">Protease 4</fullName>
    </recommendedName>
    <alternativeName>
        <fullName evidence="15">Endopeptidase IV</fullName>
    </alternativeName>
    <alternativeName>
        <fullName evidence="16">Protease IV</fullName>
    </alternativeName>
    <alternativeName>
        <fullName evidence="14">Signal peptide peptidase</fullName>
    </alternativeName>
</protein>
<dbReference type="Gene3D" id="6.20.330.10">
    <property type="match status" value="1"/>
</dbReference>
<reference evidence="20" key="1">
    <citation type="submission" date="2018-10" db="EMBL/GenBank/DDBJ databases">
        <authorList>
            <consortium name="GenomeTrakr network: Whole genome sequencing for foodborne pathogen traceback"/>
        </authorList>
    </citation>
    <scope>NUCLEOTIDE SEQUENCE</scope>
    <source>
        <strain evidence="20">FDA00013435</strain>
    </source>
</reference>
<dbReference type="FunFam" id="3.90.226.10:FF:000051">
    <property type="entry name" value="Protease 4"/>
    <property type="match status" value="1"/>
</dbReference>
<keyword evidence="11 18" id="KW-0472">Membrane</keyword>
<keyword evidence="4" id="KW-1003">Cell membrane</keyword>
<evidence type="ECO:0000256" key="9">
    <source>
        <dbReference type="ARBA" id="ARBA00022825"/>
    </source>
</evidence>
<keyword evidence="10 18" id="KW-1133">Transmembrane helix</keyword>
<evidence type="ECO:0000256" key="14">
    <source>
        <dbReference type="ARBA" id="ARBA00081814"/>
    </source>
</evidence>
<dbReference type="Gene3D" id="3.90.226.10">
    <property type="entry name" value="2-enoyl-CoA Hydratase, Chain A, domain 1"/>
    <property type="match status" value="3"/>
</dbReference>
<evidence type="ECO:0000256" key="13">
    <source>
        <dbReference type="ARBA" id="ARBA00072914"/>
    </source>
</evidence>
<evidence type="ECO:0000256" key="18">
    <source>
        <dbReference type="SAM" id="Phobius"/>
    </source>
</evidence>
<feature type="domain" description="Peptidase S49" evidence="19">
    <location>
        <begin position="141"/>
        <end position="294"/>
    </location>
</feature>
<feature type="domain" description="Peptidase S49" evidence="19">
    <location>
        <begin position="392"/>
        <end position="543"/>
    </location>
</feature>
<keyword evidence="6" id="KW-0645">Protease</keyword>
<feature type="active site" description="Nucleophile" evidence="17">
    <location>
        <position position="409"/>
    </location>
</feature>
<evidence type="ECO:0000256" key="11">
    <source>
        <dbReference type="ARBA" id="ARBA00023136"/>
    </source>
</evidence>
<comment type="similarity">
    <text evidence="2">Belongs to the peptidase S49 family.</text>
</comment>
<evidence type="ECO:0000313" key="20">
    <source>
        <dbReference type="EMBL" id="EBZ6050213.1"/>
    </source>
</evidence>
<dbReference type="InterPro" id="IPR047217">
    <property type="entry name" value="S49_SppA_67K_type_N"/>
</dbReference>
<dbReference type="InterPro" id="IPR029045">
    <property type="entry name" value="ClpP/crotonase-like_dom_sf"/>
</dbReference>
<feature type="transmembrane region" description="Helical" evidence="18">
    <location>
        <begin position="21"/>
        <end position="43"/>
    </location>
</feature>
<evidence type="ECO:0000256" key="7">
    <source>
        <dbReference type="ARBA" id="ARBA00022692"/>
    </source>
</evidence>
<dbReference type="GO" id="GO:0008236">
    <property type="term" value="F:serine-type peptidase activity"/>
    <property type="evidence" value="ECO:0007669"/>
    <property type="project" value="UniProtKB-KW"/>
</dbReference>
<dbReference type="RefSeq" id="WP_058109733.1">
    <property type="nucleotide sequence ID" value="NZ_QDTN01000266.1"/>
</dbReference>
<evidence type="ECO:0000256" key="16">
    <source>
        <dbReference type="ARBA" id="ARBA00083898"/>
    </source>
</evidence>
<comment type="subunit">
    <text evidence="3">Homotetramer.</text>
</comment>
<dbReference type="Pfam" id="PF01343">
    <property type="entry name" value="Peptidase_S49"/>
    <property type="match status" value="2"/>
</dbReference>
<dbReference type="NCBIfam" id="TIGR00706">
    <property type="entry name" value="SppA_dom"/>
    <property type="match status" value="1"/>
</dbReference>
<keyword evidence="5" id="KW-0997">Cell inner membrane</keyword>
<feature type="active site" description="Proton donor/acceptor" evidence="17">
    <location>
        <position position="209"/>
    </location>
</feature>
<dbReference type="PANTHER" id="PTHR33209">
    <property type="entry name" value="PROTEASE 4"/>
    <property type="match status" value="1"/>
</dbReference>
<evidence type="ECO:0000256" key="17">
    <source>
        <dbReference type="PIRSR" id="PIRSR001217-1"/>
    </source>
</evidence>
<dbReference type="NCBIfam" id="NF008195">
    <property type="entry name" value="PRK10949.1"/>
    <property type="match status" value="1"/>
</dbReference>
<keyword evidence="9" id="KW-0720">Serine protease</keyword>
<evidence type="ECO:0000256" key="12">
    <source>
        <dbReference type="ARBA" id="ARBA00054341"/>
    </source>
</evidence>
<dbReference type="FunFam" id="3.90.226.10:FF:000033">
    <property type="entry name" value="Protease 4"/>
    <property type="match status" value="1"/>
</dbReference>
<evidence type="ECO:0000256" key="4">
    <source>
        <dbReference type="ARBA" id="ARBA00022475"/>
    </source>
</evidence>
<proteinExistence type="inferred from homology"/>
<sequence length="618" mass="67121">MRTLWRFIAGFFKWTWRVLNFVREMVLNLFFIFLVLVGVGIWMQIGNGSNSEQTARGALLLDISGVIVDKPSTNHRLGALGRQLFGASSDRLQENSLFDIVNAIRQAKDDRNITGIVLDLKNFTGADQPSMRYIGKALREFRDSGKPVFAVGENYSQGQYYLASFANKIWLSPQGQVDLHGFATTGLYYKTLLDKLKVSTHVFRVGTYKSAVEPFIRDDMSPAAREADSRWIGELWQNYLHTVSANRQISPQQLFPGAQAIIDGLTSVGGDTAKYALDHKLVDALASSADVEKALTKQFGWSKTENNYRAISYYDYSLKTPADTGGTIAVIFANGAIMDGEETPGNVGGDTTASQIRDARLDPKVKAIVLRVNSPGGSVNASEVIRAELAAAKAAGKPVVVSMGGMAASGGYWISTPANYIVASPSTLTGSIGIFGVINTVENSLSSIGVHSDGVSTSPLADISMTKALSPEVQQMMQLSIEYGYKRFITLVADARKRTPEQIDKIAQGHVWTGEDAKANGLVDSLGDFDDAVAKAAELAKLKQWHLDYYQDEPTVLDMVMDSMTGSVRAMLPEAIQAMLPAPLVSAANTVKAEGDKLAAFNDPQNRYAFCLTCASVR</sequence>
<comment type="subcellular location">
    <subcellularLocation>
        <location evidence="1">Cell inner membrane</location>
        <topology evidence="1">Single-pass membrane protein</topology>
    </subcellularLocation>
</comment>
<dbReference type="InterPro" id="IPR033854">
    <property type="entry name" value="S49_SppA_1"/>
</dbReference>
<evidence type="ECO:0000256" key="15">
    <source>
        <dbReference type="ARBA" id="ARBA00081929"/>
    </source>
</evidence>
<comment type="caution">
    <text evidence="20">The sequence shown here is derived from an EMBL/GenBank/DDBJ whole genome shotgun (WGS) entry which is preliminary data.</text>
</comment>
<dbReference type="EMBL" id="AAHRRA010000001">
    <property type="protein sequence ID" value="EBZ6050213.1"/>
    <property type="molecule type" value="Genomic_DNA"/>
</dbReference>
<dbReference type="GO" id="GO:0005886">
    <property type="term" value="C:plasma membrane"/>
    <property type="evidence" value="ECO:0007669"/>
    <property type="project" value="UniProtKB-SubCell"/>
</dbReference>